<dbReference type="Pfam" id="PF20415">
    <property type="entry name" value="DUF6699"/>
    <property type="match status" value="1"/>
</dbReference>
<evidence type="ECO:0000313" key="3">
    <source>
        <dbReference type="EMBL" id="KAF7348131.1"/>
    </source>
</evidence>
<sequence length="376" mass="41563">MYYSQWSTGPLAPRLSTISLPPESPRPASAFSERQPWPTSSFTSQRQNPIATAPARRFGRDDGYARTTVPFVPPEQNSFGTASARAFDRDYQYGRDPVPASYSVFRTDVTAAPSDPRPGFGRRQHHMPASSEASSSTSHRSTAERTRTSAMTSVPAAPLKSILKSSRTRSQSISSNPEAPSSRPSAAVPPQVESRRSSLSKPPGFPRIKPLKAEAISLSWPLVQFSARGRSSNPMLYFDVGFDPRQAINLQDNKSNRMAPMSTTDQNLPVSTHCTVTDMVIECPHIGDVIIKRPKGILCIDVFSAIYDAYRELLGDHELPEDIGRYARHFHRRCHDSPNSTAEQNAGMRRVDLLKGKRIFDGLTRSGANWKLGFDA</sequence>
<proteinExistence type="predicted"/>
<dbReference type="InterPro" id="IPR046522">
    <property type="entry name" value="DUF6699"/>
</dbReference>
<organism evidence="3 4">
    <name type="scientific">Mycena sanguinolenta</name>
    <dbReference type="NCBI Taxonomy" id="230812"/>
    <lineage>
        <taxon>Eukaryota</taxon>
        <taxon>Fungi</taxon>
        <taxon>Dikarya</taxon>
        <taxon>Basidiomycota</taxon>
        <taxon>Agaricomycotina</taxon>
        <taxon>Agaricomycetes</taxon>
        <taxon>Agaricomycetidae</taxon>
        <taxon>Agaricales</taxon>
        <taxon>Marasmiineae</taxon>
        <taxon>Mycenaceae</taxon>
        <taxon>Mycena</taxon>
    </lineage>
</organism>
<feature type="compositionally biased region" description="Polar residues" evidence="1">
    <location>
        <begin position="37"/>
        <end position="50"/>
    </location>
</feature>
<evidence type="ECO:0000313" key="4">
    <source>
        <dbReference type="Proteomes" id="UP000623467"/>
    </source>
</evidence>
<evidence type="ECO:0000256" key="1">
    <source>
        <dbReference type="SAM" id="MobiDB-lite"/>
    </source>
</evidence>
<reference evidence="3" key="1">
    <citation type="submission" date="2020-05" db="EMBL/GenBank/DDBJ databases">
        <title>Mycena genomes resolve the evolution of fungal bioluminescence.</title>
        <authorList>
            <person name="Tsai I.J."/>
        </authorList>
    </citation>
    <scope>NUCLEOTIDE SEQUENCE</scope>
    <source>
        <strain evidence="3">160909Yilan</strain>
    </source>
</reference>
<feature type="compositionally biased region" description="Low complexity" evidence="1">
    <location>
        <begin position="168"/>
        <end position="190"/>
    </location>
</feature>
<name>A0A8H7CU55_9AGAR</name>
<keyword evidence="4" id="KW-1185">Reference proteome</keyword>
<feature type="region of interest" description="Disordered" evidence="1">
    <location>
        <begin position="1"/>
        <end position="83"/>
    </location>
</feature>
<dbReference type="OrthoDB" id="2970175at2759"/>
<feature type="region of interest" description="Disordered" evidence="1">
    <location>
        <begin position="97"/>
        <end position="206"/>
    </location>
</feature>
<dbReference type="Proteomes" id="UP000623467">
    <property type="component" value="Unassembled WGS sequence"/>
</dbReference>
<feature type="domain" description="DUF6699" evidence="2">
    <location>
        <begin position="236"/>
        <end position="366"/>
    </location>
</feature>
<dbReference type="AlphaFoldDB" id="A0A8H7CU55"/>
<evidence type="ECO:0000259" key="2">
    <source>
        <dbReference type="Pfam" id="PF20415"/>
    </source>
</evidence>
<feature type="compositionally biased region" description="Low complexity" evidence="1">
    <location>
        <begin position="129"/>
        <end position="140"/>
    </location>
</feature>
<protein>
    <submittedName>
        <fullName evidence="3">Metallo-beta-lactamase protein</fullName>
    </submittedName>
</protein>
<accession>A0A8H7CU55</accession>
<gene>
    <name evidence="3" type="ORF">MSAN_01765900</name>
</gene>
<comment type="caution">
    <text evidence="3">The sequence shown here is derived from an EMBL/GenBank/DDBJ whole genome shotgun (WGS) entry which is preliminary data.</text>
</comment>
<dbReference type="EMBL" id="JACAZH010000017">
    <property type="protein sequence ID" value="KAF7348131.1"/>
    <property type="molecule type" value="Genomic_DNA"/>
</dbReference>